<dbReference type="OMA" id="PMFAACA"/>
<dbReference type="GeneID" id="27687616"/>
<dbReference type="EMBL" id="KQ257455">
    <property type="protein sequence ID" value="KND01057.1"/>
    <property type="molecule type" value="Genomic_DNA"/>
</dbReference>
<gene>
    <name evidence="2" type="ORF">SPPG_04149</name>
</gene>
<organism evidence="2 3">
    <name type="scientific">Spizellomyces punctatus (strain DAOM BR117)</name>
    <dbReference type="NCBI Taxonomy" id="645134"/>
    <lineage>
        <taxon>Eukaryota</taxon>
        <taxon>Fungi</taxon>
        <taxon>Fungi incertae sedis</taxon>
        <taxon>Chytridiomycota</taxon>
        <taxon>Chytridiomycota incertae sedis</taxon>
        <taxon>Chytridiomycetes</taxon>
        <taxon>Spizellomycetales</taxon>
        <taxon>Spizellomycetaceae</taxon>
        <taxon>Spizellomyces</taxon>
    </lineage>
</organism>
<dbReference type="InParanoid" id="A0A0L0HIX7"/>
<feature type="transmembrane region" description="Helical" evidence="1">
    <location>
        <begin position="67"/>
        <end position="89"/>
    </location>
</feature>
<dbReference type="AlphaFoldDB" id="A0A0L0HIX7"/>
<accession>A0A0L0HIX7</accession>
<dbReference type="Proteomes" id="UP000053201">
    <property type="component" value="Unassembled WGS sequence"/>
</dbReference>
<proteinExistence type="predicted"/>
<keyword evidence="1" id="KW-0812">Transmembrane</keyword>
<keyword evidence="1" id="KW-0472">Membrane</keyword>
<feature type="transmembrane region" description="Helical" evidence="1">
    <location>
        <begin position="227"/>
        <end position="251"/>
    </location>
</feature>
<dbReference type="eggNOG" id="ENOG502QS3Z">
    <property type="taxonomic scope" value="Eukaryota"/>
</dbReference>
<feature type="transmembrane region" description="Helical" evidence="1">
    <location>
        <begin position="198"/>
        <end position="221"/>
    </location>
</feature>
<dbReference type="PANTHER" id="PTHR31168">
    <property type="entry name" value="OS02G0292800 PROTEIN"/>
    <property type="match status" value="1"/>
</dbReference>
<evidence type="ECO:0000313" key="2">
    <source>
        <dbReference type="EMBL" id="KND01057.1"/>
    </source>
</evidence>
<dbReference type="RefSeq" id="XP_016609096.1">
    <property type="nucleotide sequence ID" value="XM_016752396.1"/>
</dbReference>
<protein>
    <submittedName>
        <fullName evidence="2">Uncharacterized protein</fullName>
    </submittedName>
</protein>
<dbReference type="PANTHER" id="PTHR31168:SF21">
    <property type="entry name" value="EMB|CAB89385.1"/>
    <property type="match status" value="1"/>
</dbReference>
<evidence type="ECO:0000256" key="1">
    <source>
        <dbReference type="SAM" id="Phobius"/>
    </source>
</evidence>
<dbReference type="Pfam" id="PF04654">
    <property type="entry name" value="DUF599"/>
    <property type="match status" value="1"/>
</dbReference>
<dbReference type="VEuPathDB" id="FungiDB:SPPG_04149"/>
<evidence type="ECO:0000313" key="3">
    <source>
        <dbReference type="Proteomes" id="UP000053201"/>
    </source>
</evidence>
<dbReference type="OrthoDB" id="761598at2759"/>
<dbReference type="InterPro" id="IPR006747">
    <property type="entry name" value="DUF599"/>
</dbReference>
<keyword evidence="3" id="KW-1185">Reference proteome</keyword>
<feature type="transmembrane region" description="Helical" evidence="1">
    <location>
        <begin position="12"/>
        <end position="31"/>
    </location>
</feature>
<reference evidence="2 3" key="1">
    <citation type="submission" date="2009-08" db="EMBL/GenBank/DDBJ databases">
        <title>The Genome Sequence of Spizellomyces punctatus strain DAOM BR117.</title>
        <authorList>
            <consortium name="The Broad Institute Genome Sequencing Platform"/>
            <person name="Russ C."/>
            <person name="Cuomo C."/>
            <person name="Shea T."/>
            <person name="Young S.K."/>
            <person name="Zeng Q."/>
            <person name="Koehrsen M."/>
            <person name="Haas B."/>
            <person name="Borodovsky M."/>
            <person name="Guigo R."/>
            <person name="Alvarado L."/>
            <person name="Berlin A."/>
            <person name="Bochicchio J."/>
            <person name="Borenstein D."/>
            <person name="Chapman S."/>
            <person name="Chen Z."/>
            <person name="Engels R."/>
            <person name="Freedman E."/>
            <person name="Gellesch M."/>
            <person name="Goldberg J."/>
            <person name="Griggs A."/>
            <person name="Gujja S."/>
            <person name="Heiman D."/>
            <person name="Hepburn T."/>
            <person name="Howarth C."/>
            <person name="Jen D."/>
            <person name="Larson L."/>
            <person name="Lewis B."/>
            <person name="Mehta T."/>
            <person name="Park D."/>
            <person name="Pearson M."/>
            <person name="Roberts A."/>
            <person name="Saif S."/>
            <person name="Shenoy N."/>
            <person name="Sisk P."/>
            <person name="Stolte C."/>
            <person name="Sykes S."/>
            <person name="Thomson T."/>
            <person name="Walk T."/>
            <person name="White J."/>
            <person name="Yandava C."/>
            <person name="Burger G."/>
            <person name="Gray M.W."/>
            <person name="Holland P.W.H."/>
            <person name="King N."/>
            <person name="Lang F.B.F."/>
            <person name="Roger A.J."/>
            <person name="Ruiz-Trillo I."/>
            <person name="Lander E."/>
            <person name="Nusbaum C."/>
        </authorList>
    </citation>
    <scope>NUCLEOTIDE SEQUENCE [LARGE SCALE GENOMIC DNA]</scope>
    <source>
        <strain evidence="2 3">DAOM BR117</strain>
    </source>
</reference>
<keyword evidence="1" id="KW-1133">Transmembrane helix</keyword>
<sequence length="259" mass="28786">MAFHPSLLEPILSFIIVLGYHVWLVYSVIAAPESTVIGLTRNARRKWCYVIAQKKDGVLCVQTLRNWLMASSLLATVSVSLVVGLAAFMGQRSRMSAFPETDDGVRVKWKIIILMSCFASSFFCFTQSMRYFIHVGFFATAAFALPPQFPPYNPLTHGPVSLPNANGDSAYSEANGNGVAVEEGEDSLSRDVRTLASLLNLGGLFHTLGLRGFYLTFPVILWLFGQWLLLASTIVLVMVLVMLDVNFAFFYGRRGRIRI</sequence>
<feature type="transmembrane region" description="Helical" evidence="1">
    <location>
        <begin position="109"/>
        <end position="126"/>
    </location>
</feature>
<name>A0A0L0HIX7_SPIPD</name>